<feature type="transmembrane region" description="Helical" evidence="1">
    <location>
        <begin position="237"/>
        <end position="265"/>
    </location>
</feature>
<evidence type="ECO:0000313" key="2">
    <source>
        <dbReference type="EMBL" id="CAE6460963.1"/>
    </source>
</evidence>
<reference evidence="2" key="1">
    <citation type="submission" date="2021-01" db="EMBL/GenBank/DDBJ databases">
        <authorList>
            <person name="Kaushik A."/>
        </authorList>
    </citation>
    <scope>NUCLEOTIDE SEQUENCE</scope>
    <source>
        <strain evidence="2">AG1-1C</strain>
    </source>
</reference>
<protein>
    <submittedName>
        <fullName evidence="2">Uncharacterized protein</fullName>
    </submittedName>
</protein>
<keyword evidence="1" id="KW-1133">Transmembrane helix</keyword>
<dbReference type="Proteomes" id="UP000663846">
    <property type="component" value="Unassembled WGS sequence"/>
</dbReference>
<name>A0A8H3GPI2_9AGAM</name>
<evidence type="ECO:0000313" key="3">
    <source>
        <dbReference type="Proteomes" id="UP000663846"/>
    </source>
</evidence>
<proteinExistence type="predicted"/>
<evidence type="ECO:0000256" key="1">
    <source>
        <dbReference type="SAM" id="Phobius"/>
    </source>
</evidence>
<accession>A0A8H3GPI2</accession>
<feature type="transmembrane region" description="Helical" evidence="1">
    <location>
        <begin position="271"/>
        <end position="290"/>
    </location>
</feature>
<sequence length="388" mass="43921">MSKSTFSSFFPSRWLSNIPKSPSCHNASTLQNSSNSHTLQEGVSNIDKIVEQIHGSFEKITDLLHHLDSKNYCDEARRALKLVPRWQHSHSKFTKLLQDLGNLATDMATHISEFTDMIVLIIHNRIRNIEEVNRDSPTYNKDKKKLIDAIEQEVNVFINKPNPALPANGSDPFGAQETGSNHNDRRLSGRFQKIQADIVLFGSTLSRSRESTECPESKEISGAISELQTKMSFFEKIVGYSIWILLARCGFLIAGAVMSYCAYFALNPAAATATIVGGAILLVVGAIGWYQNKVSEDANRIDDKDVDPKDKVLEEMRRMNSFPWHTQFAYAWSMRPQATVDARELHGHLRSINEVRVLQVYRERLDILKDKYVQLHESLKVFAAKVKL</sequence>
<gene>
    <name evidence="2" type="ORF">RDB_LOCUS159679</name>
</gene>
<dbReference type="AlphaFoldDB" id="A0A8H3GPI2"/>
<organism evidence="2 3">
    <name type="scientific">Rhizoctonia solani</name>
    <dbReference type="NCBI Taxonomy" id="456999"/>
    <lineage>
        <taxon>Eukaryota</taxon>
        <taxon>Fungi</taxon>
        <taxon>Dikarya</taxon>
        <taxon>Basidiomycota</taxon>
        <taxon>Agaricomycotina</taxon>
        <taxon>Agaricomycetes</taxon>
        <taxon>Cantharellales</taxon>
        <taxon>Ceratobasidiaceae</taxon>
        <taxon>Rhizoctonia</taxon>
    </lineage>
</organism>
<dbReference type="EMBL" id="CAJMWS010000734">
    <property type="protein sequence ID" value="CAE6460963.1"/>
    <property type="molecule type" value="Genomic_DNA"/>
</dbReference>
<keyword evidence="1" id="KW-0812">Transmembrane</keyword>
<comment type="caution">
    <text evidence="2">The sequence shown here is derived from an EMBL/GenBank/DDBJ whole genome shotgun (WGS) entry which is preliminary data.</text>
</comment>
<keyword evidence="1" id="KW-0472">Membrane</keyword>